<dbReference type="SMART" id="SM00849">
    <property type="entry name" value="Lactamase_B"/>
    <property type="match status" value="1"/>
</dbReference>
<proteinExistence type="predicted"/>
<dbReference type="EMBL" id="JXQQ01000020">
    <property type="protein sequence ID" value="KIQ33630.1"/>
    <property type="molecule type" value="Genomic_DNA"/>
</dbReference>
<dbReference type="Proteomes" id="UP000032067">
    <property type="component" value="Unassembled WGS sequence"/>
</dbReference>
<protein>
    <submittedName>
        <fullName evidence="3">Beta-lactamase</fullName>
    </submittedName>
</protein>
<dbReference type="SUPFAM" id="SSF56281">
    <property type="entry name" value="Metallo-hydrolase/oxidoreductase"/>
    <property type="match status" value="1"/>
</dbReference>
<dbReference type="PROSITE" id="PS51318">
    <property type="entry name" value="TAT"/>
    <property type="match status" value="1"/>
</dbReference>
<keyword evidence="1" id="KW-0732">Signal</keyword>
<feature type="signal peptide" evidence="1">
    <location>
        <begin position="1"/>
        <end position="28"/>
    </location>
</feature>
<accession>A0A0D0MWW2</accession>
<dbReference type="OrthoDB" id="5293495at2"/>
<dbReference type="InterPro" id="IPR006311">
    <property type="entry name" value="TAT_signal"/>
</dbReference>
<evidence type="ECO:0000256" key="1">
    <source>
        <dbReference type="SAM" id="SignalP"/>
    </source>
</evidence>
<comment type="caution">
    <text evidence="3">The sequence shown here is derived from an EMBL/GenBank/DDBJ whole genome shotgun (WGS) entry which is preliminary data.</text>
</comment>
<dbReference type="PANTHER" id="PTHR42951:SF14">
    <property type="entry name" value="METALLO-BETA-LACTAMASE SUPERFAMILY PROTEIN"/>
    <property type="match status" value="1"/>
</dbReference>
<dbReference type="PANTHER" id="PTHR42951">
    <property type="entry name" value="METALLO-BETA-LACTAMASE DOMAIN-CONTAINING"/>
    <property type="match status" value="1"/>
</dbReference>
<evidence type="ECO:0000313" key="4">
    <source>
        <dbReference type="Proteomes" id="UP000032067"/>
    </source>
</evidence>
<evidence type="ECO:0000313" key="3">
    <source>
        <dbReference type="EMBL" id="KIQ33630.1"/>
    </source>
</evidence>
<dbReference type="InterPro" id="IPR050855">
    <property type="entry name" value="NDM-1-like"/>
</dbReference>
<dbReference type="RefSeq" id="WP_042578543.1">
    <property type="nucleotide sequence ID" value="NZ_JXQQ01000020.1"/>
</dbReference>
<dbReference type="CDD" id="cd07739">
    <property type="entry name" value="metallo-hydrolase-like_MBL-fold"/>
    <property type="match status" value="1"/>
</dbReference>
<dbReference type="InterPro" id="IPR036866">
    <property type="entry name" value="RibonucZ/Hydroxyglut_hydro"/>
</dbReference>
<dbReference type="Pfam" id="PF00753">
    <property type="entry name" value="Lactamase_B"/>
    <property type="match status" value="1"/>
</dbReference>
<dbReference type="Gene3D" id="3.60.15.10">
    <property type="entry name" value="Ribonuclease Z/Hydroxyacylglutathione hydrolase-like"/>
    <property type="match status" value="1"/>
</dbReference>
<dbReference type="InterPro" id="IPR001279">
    <property type="entry name" value="Metallo-B-lactamas"/>
</dbReference>
<feature type="domain" description="Metallo-beta-lactamase" evidence="2">
    <location>
        <begin position="49"/>
        <end position="234"/>
    </location>
</feature>
<name>A0A0D0MWW2_VARPD</name>
<feature type="chain" id="PRO_5002234293" evidence="1">
    <location>
        <begin position="29"/>
        <end position="305"/>
    </location>
</feature>
<dbReference type="AlphaFoldDB" id="A0A0D0MWW2"/>
<evidence type="ECO:0000259" key="2">
    <source>
        <dbReference type="SMART" id="SM00849"/>
    </source>
</evidence>
<organism evidence="3 4">
    <name type="scientific">Variovorax paradoxus</name>
    <dbReference type="NCBI Taxonomy" id="34073"/>
    <lineage>
        <taxon>Bacteria</taxon>
        <taxon>Pseudomonadati</taxon>
        <taxon>Pseudomonadota</taxon>
        <taxon>Betaproteobacteria</taxon>
        <taxon>Burkholderiales</taxon>
        <taxon>Comamonadaceae</taxon>
        <taxon>Variovorax</taxon>
    </lineage>
</organism>
<sequence>MFRRALLSTAALSALSATLAFAPLAAQAAGAAEPLKLDVYNPGARSMFPVSSELITGQTDAVLIDAQFQRNDAQALVEKIKASGKKLTTVYISHSDPDFYFGLDVIQAAFPDAKIVATPQTVAAIQASKDGKLAHWGPILKDNAPKAVVVPEPLVGDSLTLEGRKIRIVGLDGPTPDRTFAWIPSLKAVAGGIPVWANAHVWMADTQTPGSRRDWARTLGRIEALHPKTVVPGHYLPNADGSAPHSLAAVKFTRGYLQAFETEAKKAKDSAALVAAMKKRYPTLEGASSLELGAKVIKGEMKWPQ</sequence>
<reference evidence="3 4" key="1">
    <citation type="submission" date="2014-12" db="EMBL/GenBank/DDBJ databases">
        <title>16Stimator: statistical estimation of ribosomal gene copy numbers from draft genome assemblies.</title>
        <authorList>
            <person name="Perisin M.A."/>
            <person name="Vetter M."/>
            <person name="Gilbert J.A."/>
            <person name="Bergelson J."/>
        </authorList>
    </citation>
    <scope>NUCLEOTIDE SEQUENCE [LARGE SCALE GENOMIC DNA]</scope>
    <source>
        <strain evidence="3 4">MEDvA23</strain>
    </source>
</reference>
<gene>
    <name evidence="3" type="ORF">RT97_09570</name>
</gene>